<dbReference type="SUPFAM" id="SSF103473">
    <property type="entry name" value="MFS general substrate transporter"/>
    <property type="match status" value="1"/>
</dbReference>
<name>A0A4Z2G6R5_9TELE</name>
<feature type="transmembrane region" description="Helical" evidence="6">
    <location>
        <begin position="222"/>
        <end position="239"/>
    </location>
</feature>
<keyword evidence="7" id="KW-0813">Transport</keyword>
<dbReference type="InterPro" id="IPR005828">
    <property type="entry name" value="MFS_sugar_transport-like"/>
</dbReference>
<feature type="transmembrane region" description="Helical" evidence="6">
    <location>
        <begin position="319"/>
        <end position="339"/>
    </location>
</feature>
<dbReference type="GO" id="GO:0055056">
    <property type="term" value="F:D-glucose transmembrane transporter activity"/>
    <property type="evidence" value="ECO:0007669"/>
    <property type="project" value="TreeGrafter"/>
</dbReference>
<keyword evidence="3 6" id="KW-1133">Transmembrane helix</keyword>
<reference evidence="7 8" key="1">
    <citation type="submission" date="2019-03" db="EMBL/GenBank/DDBJ databases">
        <title>First draft genome of Liparis tanakae, snailfish: a comprehensive survey of snailfish specific genes.</title>
        <authorList>
            <person name="Kim W."/>
            <person name="Song I."/>
            <person name="Jeong J.-H."/>
            <person name="Kim D."/>
            <person name="Kim S."/>
            <person name="Ryu S."/>
            <person name="Song J.Y."/>
            <person name="Lee S.K."/>
        </authorList>
    </citation>
    <scope>NUCLEOTIDE SEQUENCE [LARGE SCALE GENOMIC DNA]</scope>
    <source>
        <tissue evidence="7">Muscle</tissue>
    </source>
</reference>
<dbReference type="Gene3D" id="1.20.1250.20">
    <property type="entry name" value="MFS general substrate transporter like domains"/>
    <property type="match status" value="2"/>
</dbReference>
<dbReference type="PANTHER" id="PTHR23503:SF25">
    <property type="entry name" value="MAJOR FACILITATOR SUPERFAMILY (MFS) PROFILE DOMAIN-CONTAINING PROTEIN"/>
    <property type="match status" value="1"/>
</dbReference>
<protein>
    <submittedName>
        <fullName evidence="7">Solute carrier family 2, facilitated glucose transporter member 9</fullName>
    </submittedName>
</protein>
<dbReference type="EMBL" id="SRLO01000690">
    <property type="protein sequence ID" value="TNN48593.1"/>
    <property type="molecule type" value="Genomic_DNA"/>
</dbReference>
<dbReference type="OrthoDB" id="4540492at2759"/>
<dbReference type="AlphaFoldDB" id="A0A4Z2G6R5"/>
<proteinExistence type="predicted"/>
<dbReference type="InterPro" id="IPR036259">
    <property type="entry name" value="MFS_trans_sf"/>
</dbReference>
<evidence type="ECO:0000256" key="2">
    <source>
        <dbReference type="ARBA" id="ARBA00022692"/>
    </source>
</evidence>
<dbReference type="GO" id="GO:0005886">
    <property type="term" value="C:plasma membrane"/>
    <property type="evidence" value="ECO:0007669"/>
    <property type="project" value="TreeGrafter"/>
</dbReference>
<evidence type="ECO:0000256" key="4">
    <source>
        <dbReference type="ARBA" id="ARBA00023136"/>
    </source>
</evidence>
<feature type="region of interest" description="Disordered" evidence="5">
    <location>
        <begin position="130"/>
        <end position="212"/>
    </location>
</feature>
<evidence type="ECO:0000313" key="8">
    <source>
        <dbReference type="Proteomes" id="UP000314294"/>
    </source>
</evidence>
<keyword evidence="2 6" id="KW-0812">Transmembrane</keyword>
<dbReference type="InterPro" id="IPR045263">
    <property type="entry name" value="GLUT"/>
</dbReference>
<dbReference type="Proteomes" id="UP000314294">
    <property type="component" value="Unassembled WGS sequence"/>
</dbReference>
<dbReference type="GO" id="GO:0070837">
    <property type="term" value="P:dehydroascorbic acid transport"/>
    <property type="evidence" value="ECO:0007669"/>
    <property type="project" value="TreeGrafter"/>
</dbReference>
<feature type="transmembrane region" description="Helical" evidence="6">
    <location>
        <begin position="274"/>
        <end position="298"/>
    </location>
</feature>
<dbReference type="PANTHER" id="PTHR23503">
    <property type="entry name" value="SOLUTE CARRIER FAMILY 2"/>
    <property type="match status" value="1"/>
</dbReference>
<keyword evidence="8" id="KW-1185">Reference proteome</keyword>
<dbReference type="Pfam" id="PF00083">
    <property type="entry name" value="Sugar_tr"/>
    <property type="match status" value="2"/>
</dbReference>
<comment type="subcellular location">
    <subcellularLocation>
        <location evidence="1">Membrane</location>
        <topology evidence="1">Multi-pass membrane protein</topology>
    </subcellularLocation>
</comment>
<gene>
    <name evidence="7" type="primary">SLC2A9_6</name>
    <name evidence="7" type="ORF">EYF80_041212</name>
</gene>
<keyword evidence="7" id="KW-0762">Sugar transport</keyword>
<sequence>MQSRDQNDREGVVKLGRLMTVIPAGQTREVKCSVRTGPLHTKQEVLFEAEEIPKWPEGLNITDTVICLQKGNWSRVAIPVTNGSKQDITLSPRTVLGKLQQVKTIYPVDLRAKAKEFQPQATVRELEQTAEAVEGPVRDDEVNTGQVSSSDGADKVNAGQGSSSDGADEVNAGQGSSSDGADEVNAGQVSSSDGADKVNAGQVSSSDGDDEVNAGQQLTGSLLAVAFISSFGSSMLYGYNLAVVNSPAVYIKDFYNQTVVSRNGTGLSAETLTLMYSLTVSVFAIGGLLGSVIVGMLVSRFGSVVPMYLGEIAPKNLRGFLGLVPSIFIGTGVFLAQILGLHELLGKVFEHARPRTLLSLKKHILDTRCAEIDNIH</sequence>
<evidence type="ECO:0000313" key="7">
    <source>
        <dbReference type="EMBL" id="TNN48593.1"/>
    </source>
</evidence>
<evidence type="ECO:0000256" key="1">
    <source>
        <dbReference type="ARBA" id="ARBA00004141"/>
    </source>
</evidence>
<keyword evidence="4 6" id="KW-0472">Membrane</keyword>
<organism evidence="7 8">
    <name type="scientific">Liparis tanakae</name>
    <name type="common">Tanaka's snailfish</name>
    <dbReference type="NCBI Taxonomy" id="230148"/>
    <lineage>
        <taxon>Eukaryota</taxon>
        <taxon>Metazoa</taxon>
        <taxon>Chordata</taxon>
        <taxon>Craniata</taxon>
        <taxon>Vertebrata</taxon>
        <taxon>Euteleostomi</taxon>
        <taxon>Actinopterygii</taxon>
        <taxon>Neopterygii</taxon>
        <taxon>Teleostei</taxon>
        <taxon>Neoteleostei</taxon>
        <taxon>Acanthomorphata</taxon>
        <taxon>Eupercaria</taxon>
        <taxon>Perciformes</taxon>
        <taxon>Cottioidei</taxon>
        <taxon>Cottales</taxon>
        <taxon>Liparidae</taxon>
        <taxon>Liparis</taxon>
    </lineage>
</organism>
<dbReference type="GO" id="GO:0046323">
    <property type="term" value="P:D-glucose import"/>
    <property type="evidence" value="ECO:0007669"/>
    <property type="project" value="TreeGrafter"/>
</dbReference>
<evidence type="ECO:0000256" key="6">
    <source>
        <dbReference type="SAM" id="Phobius"/>
    </source>
</evidence>
<evidence type="ECO:0000256" key="5">
    <source>
        <dbReference type="SAM" id="MobiDB-lite"/>
    </source>
</evidence>
<comment type="caution">
    <text evidence="7">The sequence shown here is derived from an EMBL/GenBank/DDBJ whole genome shotgun (WGS) entry which is preliminary data.</text>
</comment>
<accession>A0A4Z2G6R5</accession>
<evidence type="ECO:0000256" key="3">
    <source>
        <dbReference type="ARBA" id="ARBA00022989"/>
    </source>
</evidence>